<protein>
    <submittedName>
        <fullName evidence="2">Uncharacterized protein</fullName>
    </submittedName>
</protein>
<keyword evidence="1" id="KW-1133">Transmembrane helix</keyword>
<proteinExistence type="predicted"/>
<accession>A0A9X1R284</accession>
<reference evidence="2" key="1">
    <citation type="submission" date="2021-09" db="EMBL/GenBank/DDBJ databases">
        <title>Genome of Aequorivita sp. strain F64183.</title>
        <authorList>
            <person name="Wang Y."/>
        </authorList>
    </citation>
    <scope>NUCLEOTIDE SEQUENCE</scope>
    <source>
        <strain evidence="2">F64183</strain>
    </source>
</reference>
<dbReference type="AlphaFoldDB" id="A0A9X1R284"/>
<keyword evidence="1" id="KW-0472">Membrane</keyword>
<organism evidence="2 3">
    <name type="scientific">Aequorivita xiaoshiensis</name>
    <dbReference type="NCBI Taxonomy" id="2874476"/>
    <lineage>
        <taxon>Bacteria</taxon>
        <taxon>Pseudomonadati</taxon>
        <taxon>Bacteroidota</taxon>
        <taxon>Flavobacteriia</taxon>
        <taxon>Flavobacteriales</taxon>
        <taxon>Flavobacteriaceae</taxon>
        <taxon>Aequorivita</taxon>
    </lineage>
</organism>
<feature type="transmembrane region" description="Helical" evidence="1">
    <location>
        <begin position="112"/>
        <end position="131"/>
    </location>
</feature>
<dbReference type="Proteomes" id="UP001139462">
    <property type="component" value="Unassembled WGS sequence"/>
</dbReference>
<dbReference type="RefSeq" id="WP_237609235.1">
    <property type="nucleotide sequence ID" value="NZ_JAIRBB010000027.1"/>
</dbReference>
<gene>
    <name evidence="2" type="ORF">K8344_13655</name>
</gene>
<sequence length="159" mass="18816">MSLAHNQYATQKVIEKYYSYALKKKERWDAKTILKIRKKELIKILDSKDLLKKDNLLFLIDTVKYHNQNKYQFNFLWNSIIILVSILFGGFLSGQASYSKDLDEFLELYKNFAIGIGILIIMIGTIDKAIIKDFFELEKKSKNRLLRTLENIYLEKYTT</sequence>
<feature type="transmembrane region" description="Helical" evidence="1">
    <location>
        <begin position="75"/>
        <end position="92"/>
    </location>
</feature>
<evidence type="ECO:0000313" key="3">
    <source>
        <dbReference type="Proteomes" id="UP001139462"/>
    </source>
</evidence>
<evidence type="ECO:0000313" key="2">
    <source>
        <dbReference type="EMBL" id="MCG2432168.1"/>
    </source>
</evidence>
<name>A0A9X1R284_9FLAO</name>
<evidence type="ECO:0000256" key="1">
    <source>
        <dbReference type="SAM" id="Phobius"/>
    </source>
</evidence>
<keyword evidence="3" id="KW-1185">Reference proteome</keyword>
<dbReference type="EMBL" id="JAIRBB010000027">
    <property type="protein sequence ID" value="MCG2432168.1"/>
    <property type="molecule type" value="Genomic_DNA"/>
</dbReference>
<comment type="caution">
    <text evidence="2">The sequence shown here is derived from an EMBL/GenBank/DDBJ whole genome shotgun (WGS) entry which is preliminary data.</text>
</comment>
<keyword evidence="1" id="KW-0812">Transmembrane</keyword>